<dbReference type="InterPro" id="IPR023170">
    <property type="entry name" value="HhH_base_excis_C"/>
</dbReference>
<keyword evidence="4" id="KW-0408">Iron</keyword>
<dbReference type="InterPro" id="IPR011257">
    <property type="entry name" value="DNA_glycosylase"/>
</dbReference>
<dbReference type="GO" id="GO:0046872">
    <property type="term" value="F:metal ion binding"/>
    <property type="evidence" value="ECO:0007669"/>
    <property type="project" value="UniProtKB-KW"/>
</dbReference>
<dbReference type="GO" id="GO:0016787">
    <property type="term" value="F:hydrolase activity"/>
    <property type="evidence" value="ECO:0007669"/>
    <property type="project" value="UniProtKB-ARBA"/>
</dbReference>
<keyword evidence="5" id="KW-0411">Iron-sulfur</keyword>
<dbReference type="PANTHER" id="PTHR10359:SF19">
    <property type="entry name" value="DNA REPAIR GLYCOSYLASE MJ1434-RELATED"/>
    <property type="match status" value="1"/>
</dbReference>
<evidence type="ECO:0000256" key="4">
    <source>
        <dbReference type="ARBA" id="ARBA00023004"/>
    </source>
</evidence>
<reference evidence="7" key="1">
    <citation type="journal article" date="2014" name="Front. Microbiol.">
        <title>High frequency of phylogenetically diverse reductive dehalogenase-homologous genes in deep subseafloor sedimentary metagenomes.</title>
        <authorList>
            <person name="Kawai M."/>
            <person name="Futagami T."/>
            <person name="Toyoda A."/>
            <person name="Takaki Y."/>
            <person name="Nishi S."/>
            <person name="Hori S."/>
            <person name="Arai W."/>
            <person name="Tsubouchi T."/>
            <person name="Morono Y."/>
            <person name="Uchiyama I."/>
            <person name="Ito T."/>
            <person name="Fujiyama A."/>
            <person name="Inagaki F."/>
            <person name="Takami H."/>
        </authorList>
    </citation>
    <scope>NUCLEOTIDE SEQUENCE</scope>
    <source>
        <strain evidence="7">Expedition CK06-06</strain>
    </source>
</reference>
<comment type="cofactor">
    <cofactor evidence="1">
        <name>[4Fe-4S] cluster</name>
        <dbReference type="ChEBI" id="CHEBI:49883"/>
    </cofactor>
</comment>
<dbReference type="InterPro" id="IPR003265">
    <property type="entry name" value="HhH-GPD_domain"/>
</dbReference>
<sequence>MVGAILTQNTSWNNVEKAIQNLKEEDLLSIRGLSHIPASILSGYIRPAGYYNLKAKRLKNLIKFIEDKYNGDIKKLFSLDTDTIRKELLSVKGIGMETADSIVLYGAGRPLFVVDTYTHRILTRHGLIEEEAGYNDLQVFFMDSLPNDVELFKEFHALIVKTGKDFCRRKPLCSQCPLEDLAPKF</sequence>
<proteinExistence type="predicted"/>
<feature type="domain" description="HhH-GPD" evidence="6">
    <location>
        <begin position="6"/>
        <end position="165"/>
    </location>
</feature>
<evidence type="ECO:0000256" key="1">
    <source>
        <dbReference type="ARBA" id="ARBA00001966"/>
    </source>
</evidence>
<keyword evidence="3" id="KW-0479">Metal-binding</keyword>
<dbReference type="PIRSF" id="PIRSF001435">
    <property type="entry name" value="Nth"/>
    <property type="match status" value="1"/>
</dbReference>
<dbReference type="GO" id="GO:0051539">
    <property type="term" value="F:4 iron, 4 sulfur cluster binding"/>
    <property type="evidence" value="ECO:0007669"/>
    <property type="project" value="UniProtKB-KW"/>
</dbReference>
<dbReference type="Gene3D" id="1.10.340.30">
    <property type="entry name" value="Hypothetical protein, domain 2"/>
    <property type="match status" value="1"/>
</dbReference>
<evidence type="ECO:0000313" key="7">
    <source>
        <dbReference type="EMBL" id="GAI41822.1"/>
    </source>
</evidence>
<dbReference type="EMBL" id="BARV01033124">
    <property type="protein sequence ID" value="GAI41822.1"/>
    <property type="molecule type" value="Genomic_DNA"/>
</dbReference>
<dbReference type="SUPFAM" id="SSF48150">
    <property type="entry name" value="DNA-glycosylase"/>
    <property type="match status" value="1"/>
</dbReference>
<dbReference type="SMART" id="SM00478">
    <property type="entry name" value="ENDO3c"/>
    <property type="match status" value="1"/>
</dbReference>
<dbReference type="Gene3D" id="1.10.1670.10">
    <property type="entry name" value="Helix-hairpin-Helix base-excision DNA repair enzymes (C-terminal)"/>
    <property type="match status" value="1"/>
</dbReference>
<dbReference type="Pfam" id="PF00730">
    <property type="entry name" value="HhH-GPD"/>
    <property type="match status" value="1"/>
</dbReference>
<protein>
    <recommendedName>
        <fullName evidence="6">HhH-GPD domain-containing protein</fullName>
    </recommendedName>
</protein>
<dbReference type="SMART" id="SM00525">
    <property type="entry name" value="FES"/>
    <property type="match status" value="1"/>
</dbReference>
<evidence type="ECO:0000259" key="6">
    <source>
        <dbReference type="SMART" id="SM00478"/>
    </source>
</evidence>
<dbReference type="AlphaFoldDB" id="X1NCR0"/>
<dbReference type="GO" id="GO:0006284">
    <property type="term" value="P:base-excision repair"/>
    <property type="evidence" value="ECO:0007669"/>
    <property type="project" value="InterPro"/>
</dbReference>
<comment type="caution">
    <text evidence="7">The sequence shown here is derived from an EMBL/GenBank/DDBJ whole genome shotgun (WGS) entry which is preliminary data.</text>
</comment>
<evidence type="ECO:0000256" key="2">
    <source>
        <dbReference type="ARBA" id="ARBA00022485"/>
    </source>
</evidence>
<keyword evidence="2" id="KW-0004">4Fe-4S</keyword>
<evidence type="ECO:0000256" key="3">
    <source>
        <dbReference type="ARBA" id="ARBA00022723"/>
    </source>
</evidence>
<organism evidence="7">
    <name type="scientific">marine sediment metagenome</name>
    <dbReference type="NCBI Taxonomy" id="412755"/>
    <lineage>
        <taxon>unclassified sequences</taxon>
        <taxon>metagenomes</taxon>
        <taxon>ecological metagenomes</taxon>
    </lineage>
</organism>
<evidence type="ECO:0000256" key="5">
    <source>
        <dbReference type="ARBA" id="ARBA00023014"/>
    </source>
</evidence>
<gene>
    <name evidence="7" type="ORF">S06H3_52127</name>
</gene>
<accession>X1NCR0</accession>
<dbReference type="CDD" id="cd00056">
    <property type="entry name" value="ENDO3c"/>
    <property type="match status" value="1"/>
</dbReference>
<dbReference type="GO" id="GO:0140097">
    <property type="term" value="F:catalytic activity, acting on DNA"/>
    <property type="evidence" value="ECO:0007669"/>
    <property type="project" value="UniProtKB-ARBA"/>
</dbReference>
<dbReference type="InterPro" id="IPR003651">
    <property type="entry name" value="Endonuclease3_FeS-loop_motif"/>
</dbReference>
<dbReference type="PANTHER" id="PTHR10359">
    <property type="entry name" value="A/G-SPECIFIC ADENINE GLYCOSYLASE/ENDONUCLEASE III"/>
    <property type="match status" value="1"/>
</dbReference>
<name>X1NCR0_9ZZZZ</name>